<evidence type="ECO:0000313" key="2">
    <source>
        <dbReference type="Proteomes" id="UP000518681"/>
    </source>
</evidence>
<comment type="caution">
    <text evidence="1">The sequence shown here is derived from an EMBL/GenBank/DDBJ whole genome shotgun (WGS) entry which is preliminary data.</text>
</comment>
<sequence>MCTTLLVYGTRFCDEPIIGGLGYLTFGELTMPGIRLLYSVVATSTSDAGLAQCVTRCLVVWILGRSRR</sequence>
<protein>
    <submittedName>
        <fullName evidence="1">Uncharacterized protein</fullName>
    </submittedName>
</protein>
<name>A0AAW3USB0_9BURK</name>
<dbReference type="Proteomes" id="UP000518681">
    <property type="component" value="Unassembled WGS sequence"/>
</dbReference>
<gene>
    <name evidence="1" type="ORF">GGD69_002082</name>
</gene>
<reference evidence="1 2" key="1">
    <citation type="submission" date="2020-08" db="EMBL/GenBank/DDBJ databases">
        <title>Genomic Encyclopedia of Type Strains, Phase IV (KMG-V): Genome sequencing to study the core and pangenomes of soil and plant-associated prokaryotes.</title>
        <authorList>
            <person name="Whitman W."/>
        </authorList>
    </citation>
    <scope>NUCLEOTIDE SEQUENCE [LARGE SCALE GENOMIC DNA]</scope>
    <source>
        <strain evidence="1 2">SEMIA 4013</strain>
    </source>
</reference>
<accession>A0AAW3USB0</accession>
<dbReference type="AlphaFoldDB" id="A0AAW3USB0"/>
<proteinExistence type="predicted"/>
<organism evidence="1 2">
    <name type="scientific">Paraburkholderia fungorum</name>
    <dbReference type="NCBI Taxonomy" id="134537"/>
    <lineage>
        <taxon>Bacteria</taxon>
        <taxon>Pseudomonadati</taxon>
        <taxon>Pseudomonadota</taxon>
        <taxon>Betaproteobacteria</taxon>
        <taxon>Burkholderiales</taxon>
        <taxon>Burkholderiaceae</taxon>
        <taxon>Paraburkholderia</taxon>
    </lineage>
</organism>
<evidence type="ECO:0000313" key="1">
    <source>
        <dbReference type="EMBL" id="MBB6201233.1"/>
    </source>
</evidence>
<dbReference type="EMBL" id="JACIIK010000003">
    <property type="protein sequence ID" value="MBB6201233.1"/>
    <property type="molecule type" value="Genomic_DNA"/>
</dbReference>